<reference evidence="1" key="1">
    <citation type="journal article" date="2009" name="Rice">
        <title>De Novo Next Generation Sequencing of Plant Genomes.</title>
        <authorList>
            <person name="Rounsley S."/>
            <person name="Marri P.R."/>
            <person name="Yu Y."/>
            <person name="He R."/>
            <person name="Sisneros N."/>
            <person name="Goicoechea J.L."/>
            <person name="Lee S.J."/>
            <person name="Angelova A."/>
            <person name="Kudrna D."/>
            <person name="Luo M."/>
            <person name="Affourtit J."/>
            <person name="Desany B."/>
            <person name="Knight J."/>
            <person name="Niazi F."/>
            <person name="Egholm M."/>
            <person name="Wing R.A."/>
        </authorList>
    </citation>
    <scope>NUCLEOTIDE SEQUENCE [LARGE SCALE GENOMIC DNA]</scope>
    <source>
        <strain evidence="1">cv. IRGC 105608</strain>
    </source>
</reference>
<organism evidence="1">
    <name type="scientific">Oryza barthii</name>
    <dbReference type="NCBI Taxonomy" id="65489"/>
    <lineage>
        <taxon>Eukaryota</taxon>
        <taxon>Viridiplantae</taxon>
        <taxon>Streptophyta</taxon>
        <taxon>Embryophyta</taxon>
        <taxon>Tracheophyta</taxon>
        <taxon>Spermatophyta</taxon>
        <taxon>Magnoliopsida</taxon>
        <taxon>Liliopsida</taxon>
        <taxon>Poales</taxon>
        <taxon>Poaceae</taxon>
        <taxon>BOP clade</taxon>
        <taxon>Oryzoideae</taxon>
        <taxon>Oryzeae</taxon>
        <taxon>Oryzinae</taxon>
        <taxon>Oryza</taxon>
    </lineage>
</organism>
<dbReference type="AlphaFoldDB" id="A0A0D3F3G1"/>
<evidence type="ECO:0000313" key="1">
    <source>
        <dbReference type="EnsemblPlants" id="OBART02G11800.1"/>
    </source>
</evidence>
<dbReference type="EnsemblPlants" id="OBART02G11800.1">
    <property type="protein sequence ID" value="OBART02G11800.1"/>
    <property type="gene ID" value="OBART02G11800"/>
</dbReference>
<dbReference type="Proteomes" id="UP000026960">
    <property type="component" value="Chromosome 2"/>
</dbReference>
<evidence type="ECO:0000313" key="2">
    <source>
        <dbReference type="Proteomes" id="UP000026960"/>
    </source>
</evidence>
<protein>
    <submittedName>
        <fullName evidence="1">Uncharacterized protein</fullName>
    </submittedName>
</protein>
<dbReference type="HOGENOM" id="CLU_2907624_0_0_1"/>
<accession>A0A0D3F3G1</accession>
<reference evidence="1" key="2">
    <citation type="submission" date="2015-03" db="UniProtKB">
        <authorList>
            <consortium name="EnsemblPlants"/>
        </authorList>
    </citation>
    <scope>IDENTIFICATION</scope>
</reference>
<name>A0A0D3F3G1_9ORYZ</name>
<proteinExistence type="predicted"/>
<dbReference type="Gramene" id="OBART02G11800.1">
    <property type="protein sequence ID" value="OBART02G11800.1"/>
    <property type="gene ID" value="OBART02G11800"/>
</dbReference>
<dbReference type="PaxDb" id="65489-OBART02G11800.1"/>
<sequence length="62" mass="7181">MGINIMIQENKCFSPSRTIVPFVTDDNRSDSPELLSETIPRRRRKRWRGNAKGHQPWPCIGS</sequence>
<keyword evidence="2" id="KW-1185">Reference proteome</keyword>